<proteinExistence type="predicted"/>
<name>A0A3E0W650_9MICO</name>
<dbReference type="Pfam" id="PF08843">
    <property type="entry name" value="AbiEii"/>
    <property type="match status" value="1"/>
</dbReference>
<dbReference type="EMBL" id="NBXE01000040">
    <property type="protein sequence ID" value="RFA24641.1"/>
    <property type="molecule type" value="Genomic_DNA"/>
</dbReference>
<evidence type="ECO:0008006" key="3">
    <source>
        <dbReference type="Google" id="ProtNLM"/>
    </source>
</evidence>
<reference evidence="1 2" key="1">
    <citation type="submission" date="2017-04" db="EMBL/GenBank/DDBJ databases">
        <title>Comparative genome analysis of Subtercola boreus.</title>
        <authorList>
            <person name="Cho Y.-J."/>
            <person name="Cho A."/>
            <person name="Kim O.-S."/>
            <person name="Lee J.-I."/>
        </authorList>
    </citation>
    <scope>NUCLEOTIDE SEQUENCE [LARGE SCALE GENOMIC DNA]</scope>
    <source>
        <strain evidence="1 2">P28004</strain>
    </source>
</reference>
<dbReference type="InterPro" id="IPR014942">
    <property type="entry name" value="AbiEii"/>
</dbReference>
<dbReference type="AlphaFoldDB" id="A0A3E0W650"/>
<dbReference type="Proteomes" id="UP000257080">
    <property type="component" value="Unassembled WGS sequence"/>
</dbReference>
<dbReference type="OrthoDB" id="4084402at2"/>
<accession>A0A3E0W650</accession>
<organism evidence="1 2">
    <name type="scientific">Subtercola boreus</name>
    <dbReference type="NCBI Taxonomy" id="120213"/>
    <lineage>
        <taxon>Bacteria</taxon>
        <taxon>Bacillati</taxon>
        <taxon>Actinomycetota</taxon>
        <taxon>Actinomycetes</taxon>
        <taxon>Micrococcales</taxon>
        <taxon>Microbacteriaceae</taxon>
        <taxon>Subtercola</taxon>
    </lineage>
</organism>
<sequence>MKTGEGPGRVSELQADYGDGSAVRAAIKSAAQIAAREPNPSVDSLIRQATYDRFLCRIFSIETSPFILKGGTGMLARIKDARSTRDIDLAISQYETNAAIAELVELAGIDLGDHFRFVLTNSTEQIGGENQPYTEGVNLTFDVFIGVNRRGSISIDLATGHTPTGPIEKRTPSNRLHLPRLRTYDYMLYPIADQIADKVCATLDTYGSGNKSSSREKDLVDLITIALHEDVDAHDLRVALTTEMILRGLGSTAEFQIPASWGAGYAKLAKPINFLSDYPTVAEALPVAKALIDPVLGGSVETGAWDPKAMKWV</sequence>
<protein>
    <recommendedName>
        <fullName evidence="3">Nucleotidyl transferase AbiEii/AbiGii toxin family protein</fullName>
    </recommendedName>
</protein>
<comment type="caution">
    <text evidence="1">The sequence shown here is derived from an EMBL/GenBank/DDBJ whole genome shotgun (WGS) entry which is preliminary data.</text>
</comment>
<evidence type="ECO:0000313" key="1">
    <source>
        <dbReference type="EMBL" id="RFA24641.1"/>
    </source>
</evidence>
<gene>
    <name evidence="1" type="ORF">B7R25_16365</name>
</gene>
<evidence type="ECO:0000313" key="2">
    <source>
        <dbReference type="Proteomes" id="UP000257080"/>
    </source>
</evidence>